<keyword evidence="2" id="KW-1185">Reference proteome</keyword>
<reference evidence="1 2" key="1">
    <citation type="submission" date="2020-07" db="EMBL/GenBank/DDBJ databases">
        <title>Definition of the novel symbiovar canariense within Mesorhizobium novociceri, a new species of genus Mesorhizobium nodulating Cicer canariense in the Caldera de Taburiente National Park (La Palma, Canary Islands).</title>
        <authorList>
            <person name="Leon-Barrios M."/>
            <person name="Perez-Yepez J."/>
            <person name="Flores-Felix J.D."/>
            <person name="Ramirez-Baena M.H."/>
            <person name="Pulido-Suarez L."/>
            <person name="Igual J.M."/>
            <person name="Velazquez E."/>
            <person name="Peix A."/>
        </authorList>
    </citation>
    <scope>NUCLEOTIDE SEQUENCE [LARGE SCALE GENOMIC DNA]</scope>
    <source>
        <strain evidence="1 2">CCANP35</strain>
    </source>
</reference>
<evidence type="ECO:0000313" key="1">
    <source>
        <dbReference type="EMBL" id="MBA1143081.1"/>
    </source>
</evidence>
<evidence type="ECO:0000313" key="2">
    <source>
        <dbReference type="Proteomes" id="UP000558284"/>
    </source>
</evidence>
<organism evidence="1 2">
    <name type="scientific">Mesorhizobium neociceri</name>
    <dbReference type="NCBI Taxonomy" id="1307853"/>
    <lineage>
        <taxon>Bacteria</taxon>
        <taxon>Pseudomonadati</taxon>
        <taxon>Pseudomonadota</taxon>
        <taxon>Alphaproteobacteria</taxon>
        <taxon>Hyphomicrobiales</taxon>
        <taxon>Phyllobacteriaceae</taxon>
        <taxon>Mesorhizobium</taxon>
    </lineage>
</organism>
<sequence>MAREINIGDKVAIVAIVGKRIEERVALHIPTANFPYSIIDAEAKPGDKMRFEGEVVHVDDDLGRVTVQALGRVTVDAETVHLVRKFRRSKRTTPLRDKVE</sequence>
<dbReference type="RefSeq" id="WP_181060113.1">
    <property type="nucleotide sequence ID" value="NZ_JACDTY010000012.1"/>
</dbReference>
<comment type="caution">
    <text evidence="1">The sequence shown here is derived from an EMBL/GenBank/DDBJ whole genome shotgun (WGS) entry which is preliminary data.</text>
</comment>
<protein>
    <submittedName>
        <fullName evidence="1">Uncharacterized protein</fullName>
    </submittedName>
</protein>
<gene>
    <name evidence="1" type="ORF">H0241_22930</name>
</gene>
<proteinExistence type="predicted"/>
<dbReference type="Proteomes" id="UP000558284">
    <property type="component" value="Unassembled WGS sequence"/>
</dbReference>
<dbReference type="EMBL" id="JACDTY010000012">
    <property type="protein sequence ID" value="MBA1143081.1"/>
    <property type="molecule type" value="Genomic_DNA"/>
</dbReference>
<name>A0A838BB00_9HYPH</name>
<dbReference type="AlphaFoldDB" id="A0A838BB00"/>
<accession>A0A838BB00</accession>